<comment type="caution">
    <text evidence="9">The sequence shown here is derived from an EMBL/GenBank/DDBJ whole genome shotgun (WGS) entry which is preliminary data.</text>
</comment>
<feature type="transmembrane region" description="Helical" evidence="7">
    <location>
        <begin position="369"/>
        <end position="389"/>
    </location>
</feature>
<dbReference type="Pfam" id="PF04547">
    <property type="entry name" value="Anoctamin"/>
    <property type="match status" value="1"/>
</dbReference>
<evidence type="ECO:0000313" key="10">
    <source>
        <dbReference type="Proteomes" id="UP001165121"/>
    </source>
</evidence>
<feature type="transmembrane region" description="Helical" evidence="7">
    <location>
        <begin position="281"/>
        <end position="302"/>
    </location>
</feature>
<sequence>MVRQQSHLTVVPKVKNVLEKHEPPKDGERQAATYYLLGATHATLVAIKQKKERALHGDVSEQAAPERFSSGDRIDLLLFELGRLKVLPAYCHPTGGDTGEHAEDKAAALPEPFQDEEHGLLLQQAMHTQLLTDHFPLHDDQERSALVDTWVKEWAKPQPLNTVRSYFGDEVGFYFGFLGMYTQWLVPLAAVGVLTFVLDFFPSWAAYGRGLYSLLVTSWATAFLKFWKRRESTLRNDWGISAADSLALEPTRTDFFGEKRFDPVEGCYYTFFSFKDRAKRYLATFSVTMVAMAVVTFMMIVYCWMEEWFAIAFTPATGWDGIYAYVSLVPSIIYSVVVLYVDAKYSELASSLTQYENHRTDSDFANARVLKLALFYFVNNFGFLFYVAFKTRDMVLLEQTLSSLLITRQLLGNLQEQLMPYMSKRSSLKAEAGKLAKETKTTDAIVNKVDAELLFPTYDGTFDDYLEMFVQFGLFPKMSFAGSLVAVAVMEHAMIAVKVCVEMFVPDTTAAVVEAHRMKRAWLRKKASLQVELSSRQLLQQHSSADDAEQQVPDPPRSHEEIAAEDVNEWLGREKERRVKLEHELKSLNELYMGWIREEQSKRKRTEHKLAALMQHVKDKAAHAARDSSE</sequence>
<comment type="subcellular location">
    <subcellularLocation>
        <location evidence="1">Membrane</location>
        <topology evidence="1">Multi-pass membrane protein</topology>
    </subcellularLocation>
</comment>
<proteinExistence type="predicted"/>
<dbReference type="OrthoDB" id="296386at2759"/>
<keyword evidence="5" id="KW-0175">Coiled coil</keyword>
<dbReference type="EMBL" id="BSXT01000865">
    <property type="protein sequence ID" value="GMF35257.1"/>
    <property type="molecule type" value="Genomic_DNA"/>
</dbReference>
<evidence type="ECO:0000313" key="9">
    <source>
        <dbReference type="EMBL" id="GMF35257.1"/>
    </source>
</evidence>
<feature type="region of interest" description="Disordered" evidence="6">
    <location>
        <begin position="540"/>
        <end position="560"/>
    </location>
</feature>
<keyword evidence="3 7" id="KW-1133">Transmembrane helix</keyword>
<keyword evidence="2 7" id="KW-0812">Transmembrane</keyword>
<name>A0A9W6XBJ1_9STRA</name>
<feature type="transmembrane region" description="Helical" evidence="7">
    <location>
        <begin position="210"/>
        <end position="227"/>
    </location>
</feature>
<dbReference type="GO" id="GO:0016020">
    <property type="term" value="C:membrane"/>
    <property type="evidence" value="ECO:0007669"/>
    <property type="project" value="UniProtKB-SubCell"/>
</dbReference>
<evidence type="ECO:0000256" key="4">
    <source>
        <dbReference type="ARBA" id="ARBA00023136"/>
    </source>
</evidence>
<feature type="transmembrane region" description="Helical" evidence="7">
    <location>
        <begin position="173"/>
        <end position="198"/>
    </location>
</feature>
<evidence type="ECO:0000259" key="8">
    <source>
        <dbReference type="Pfam" id="PF04547"/>
    </source>
</evidence>
<keyword evidence="4 7" id="KW-0472">Membrane</keyword>
<evidence type="ECO:0000256" key="2">
    <source>
        <dbReference type="ARBA" id="ARBA00022692"/>
    </source>
</evidence>
<keyword evidence="10" id="KW-1185">Reference proteome</keyword>
<dbReference type="AlphaFoldDB" id="A0A9W6XBJ1"/>
<gene>
    <name evidence="9" type="ORF">Pfra01_000927200</name>
</gene>
<feature type="transmembrane region" description="Helical" evidence="7">
    <location>
        <begin position="322"/>
        <end position="341"/>
    </location>
</feature>
<evidence type="ECO:0000256" key="1">
    <source>
        <dbReference type="ARBA" id="ARBA00004141"/>
    </source>
</evidence>
<evidence type="ECO:0000256" key="5">
    <source>
        <dbReference type="SAM" id="Coils"/>
    </source>
</evidence>
<dbReference type="InterPro" id="IPR007632">
    <property type="entry name" value="Anoctamin"/>
</dbReference>
<dbReference type="PANTHER" id="PTHR12308:SF73">
    <property type="entry name" value="ANOCTAMIN"/>
    <property type="match status" value="1"/>
</dbReference>
<dbReference type="GO" id="GO:0005254">
    <property type="term" value="F:chloride channel activity"/>
    <property type="evidence" value="ECO:0007669"/>
    <property type="project" value="TreeGrafter"/>
</dbReference>
<organism evidence="9 10">
    <name type="scientific">Phytophthora fragariaefolia</name>
    <dbReference type="NCBI Taxonomy" id="1490495"/>
    <lineage>
        <taxon>Eukaryota</taxon>
        <taxon>Sar</taxon>
        <taxon>Stramenopiles</taxon>
        <taxon>Oomycota</taxon>
        <taxon>Peronosporomycetes</taxon>
        <taxon>Peronosporales</taxon>
        <taxon>Peronosporaceae</taxon>
        <taxon>Phytophthora</taxon>
    </lineage>
</organism>
<evidence type="ECO:0000256" key="3">
    <source>
        <dbReference type="ARBA" id="ARBA00022989"/>
    </source>
</evidence>
<dbReference type="PANTHER" id="PTHR12308">
    <property type="entry name" value="ANOCTAMIN"/>
    <property type="match status" value="1"/>
</dbReference>
<dbReference type="Proteomes" id="UP001165121">
    <property type="component" value="Unassembled WGS sequence"/>
</dbReference>
<feature type="coiled-coil region" evidence="5">
    <location>
        <begin position="571"/>
        <end position="616"/>
    </location>
</feature>
<protein>
    <submittedName>
        <fullName evidence="9">Unnamed protein product</fullName>
    </submittedName>
</protein>
<evidence type="ECO:0000256" key="7">
    <source>
        <dbReference type="SAM" id="Phobius"/>
    </source>
</evidence>
<accession>A0A9W6XBJ1</accession>
<dbReference type="InterPro" id="IPR049452">
    <property type="entry name" value="Anoctamin_TM"/>
</dbReference>
<evidence type="ECO:0000256" key="6">
    <source>
        <dbReference type="SAM" id="MobiDB-lite"/>
    </source>
</evidence>
<reference evidence="9" key="1">
    <citation type="submission" date="2023-04" db="EMBL/GenBank/DDBJ databases">
        <title>Phytophthora fragariaefolia NBRC 109709.</title>
        <authorList>
            <person name="Ichikawa N."/>
            <person name="Sato H."/>
            <person name="Tonouchi N."/>
        </authorList>
    </citation>
    <scope>NUCLEOTIDE SEQUENCE</scope>
    <source>
        <strain evidence="9">NBRC 109709</strain>
    </source>
</reference>
<feature type="domain" description="Anoctamin transmembrane" evidence="8">
    <location>
        <begin position="163"/>
        <end position="474"/>
    </location>
</feature>